<dbReference type="SUPFAM" id="SSF51905">
    <property type="entry name" value="FAD/NAD(P)-binding domain"/>
    <property type="match status" value="1"/>
</dbReference>
<keyword evidence="4" id="KW-1185">Reference proteome</keyword>
<dbReference type="Pfam" id="PF01593">
    <property type="entry name" value="Amino_oxidase"/>
    <property type="match status" value="1"/>
</dbReference>
<dbReference type="PANTHER" id="PTHR10742:SF410">
    <property type="entry name" value="LYSINE-SPECIFIC HISTONE DEMETHYLASE 2"/>
    <property type="match status" value="1"/>
</dbReference>
<dbReference type="RefSeq" id="WP_150518648.1">
    <property type="nucleotide sequence ID" value="NZ_BMVX01000022.1"/>
</dbReference>
<reference evidence="3 4" key="2">
    <citation type="submission" date="2017-09" db="EMBL/GenBank/DDBJ databases">
        <authorList>
            <person name="Lee N."/>
            <person name="Cho B.-K."/>
        </authorList>
    </citation>
    <scope>NUCLEOTIDE SEQUENCE [LARGE SCALE GENOMIC DNA]</scope>
    <source>
        <strain evidence="3 4">ATCC 27467</strain>
    </source>
</reference>
<dbReference type="AlphaFoldDB" id="A0A5P2UK83"/>
<accession>A0A5P2UK83</accession>
<feature type="domain" description="Amine oxidase" evidence="1">
    <location>
        <begin position="11"/>
        <end position="410"/>
    </location>
</feature>
<dbReference type="KEGG" id="ssub:CP968_16005"/>
<dbReference type="Gene3D" id="3.50.50.60">
    <property type="entry name" value="FAD/NAD(P)-binding domain"/>
    <property type="match status" value="1"/>
</dbReference>
<reference evidence="2" key="1">
    <citation type="journal article" date="2014" name="Int. J. Syst. Evol. Microbiol.">
        <title>Complete genome sequence of Corynebacterium casei LMG S-19264T (=DSM 44701T), isolated from a smear-ripened cheese.</title>
        <authorList>
            <consortium name="US DOE Joint Genome Institute (JGI-PGF)"/>
            <person name="Walter F."/>
            <person name="Albersmeier A."/>
            <person name="Kalinowski J."/>
            <person name="Ruckert C."/>
        </authorList>
    </citation>
    <scope>NUCLEOTIDE SEQUENCE</scope>
    <source>
        <strain evidence="2">JCM 4834</strain>
    </source>
</reference>
<gene>
    <name evidence="3" type="ORF">CP968_16005</name>
    <name evidence="2" type="ORF">GCM10010371_50600</name>
</gene>
<dbReference type="InterPro" id="IPR002937">
    <property type="entry name" value="Amino_oxidase"/>
</dbReference>
<name>A0A5P2UK83_9ACTN</name>
<dbReference type="OrthoDB" id="337830at2"/>
<dbReference type="InterPro" id="IPR050281">
    <property type="entry name" value="Flavin_monoamine_oxidase"/>
</dbReference>
<dbReference type="GO" id="GO:0016491">
    <property type="term" value="F:oxidoreductase activity"/>
    <property type="evidence" value="ECO:0007669"/>
    <property type="project" value="InterPro"/>
</dbReference>
<evidence type="ECO:0000259" key="1">
    <source>
        <dbReference type="Pfam" id="PF01593"/>
    </source>
</evidence>
<sequence>MPEVIVIGAGIAGLACAQRLAQAGVDALVLEARPRIGGRVRTFRPADGGPALELGAQVVHGDRNPAHAVLGPLPAAPRPSAAYVVTGRVARPMGLLVRGANPPWLLEGRLAGYDPAPGGPDAGLSVGDWLAASGAAPAEAATAREWLRQTWAADPDRLDAAGVAAAVRRDGGGRGEFTVPGGLDLLPRALADGLDVRTGTPVRRIAADPGGGVRVVTGDGELTADRAVLAVPPAVVAGGLLAVDGLGPEKTAAAKTLVPGDGFCAVLTLAGPAPETAAVFDADGVGGFVSCRRGRPEVLIVAKSAAAACVREAAGSAVHLAGLLAVALPWTRGVAVVDVETADWAADPYSGGAFCAPGPGTDRAARAWARPLHGPGGRLFFAGEAAVTGRALPWLQGAYADGRRAAQEVLEAGKQ</sequence>
<proteinExistence type="predicted"/>
<organism evidence="3 4">
    <name type="scientific">Streptomyces subrutilus</name>
    <dbReference type="NCBI Taxonomy" id="36818"/>
    <lineage>
        <taxon>Bacteria</taxon>
        <taxon>Bacillati</taxon>
        <taxon>Actinomycetota</taxon>
        <taxon>Actinomycetes</taxon>
        <taxon>Kitasatosporales</taxon>
        <taxon>Streptomycetaceae</taxon>
        <taxon>Streptomyces</taxon>
    </lineage>
</organism>
<dbReference type="InterPro" id="IPR036188">
    <property type="entry name" value="FAD/NAD-bd_sf"/>
</dbReference>
<evidence type="ECO:0000313" key="3">
    <source>
        <dbReference type="EMBL" id="QEU79632.1"/>
    </source>
</evidence>
<reference evidence="2" key="3">
    <citation type="submission" date="2020-09" db="EMBL/GenBank/DDBJ databases">
        <authorList>
            <person name="Sun Q."/>
            <person name="Ohkuma M."/>
        </authorList>
    </citation>
    <scope>NUCLEOTIDE SEQUENCE</scope>
    <source>
        <strain evidence="2">JCM 4834</strain>
    </source>
</reference>
<dbReference type="PRINTS" id="PR00420">
    <property type="entry name" value="RNGMNOXGNASE"/>
</dbReference>
<dbReference type="Proteomes" id="UP000634660">
    <property type="component" value="Unassembled WGS sequence"/>
</dbReference>
<evidence type="ECO:0000313" key="4">
    <source>
        <dbReference type="Proteomes" id="UP000326831"/>
    </source>
</evidence>
<dbReference type="EMBL" id="BMVX01000022">
    <property type="protein sequence ID" value="GGZ84660.1"/>
    <property type="molecule type" value="Genomic_DNA"/>
</dbReference>
<dbReference type="PANTHER" id="PTHR10742">
    <property type="entry name" value="FLAVIN MONOAMINE OXIDASE"/>
    <property type="match status" value="1"/>
</dbReference>
<protein>
    <submittedName>
        <fullName evidence="2">Amine oxidase</fullName>
    </submittedName>
    <submittedName>
        <fullName evidence="3">FAD-dependent oxidoreductase</fullName>
    </submittedName>
</protein>
<evidence type="ECO:0000313" key="2">
    <source>
        <dbReference type="EMBL" id="GGZ84660.1"/>
    </source>
</evidence>
<dbReference type="Proteomes" id="UP000326831">
    <property type="component" value="Chromosome"/>
</dbReference>
<dbReference type="EMBL" id="CP023701">
    <property type="protein sequence ID" value="QEU79632.1"/>
    <property type="molecule type" value="Genomic_DNA"/>
</dbReference>